<proteinExistence type="inferred from homology"/>
<reference evidence="5 6" key="1">
    <citation type="submission" date="2018-11" db="EMBL/GenBank/DDBJ databases">
        <title>The Potential of Streptomyces as Biocontrol Agents against the Tomato grey mould, Botrytis cinerea (Gray mold) Frontiers in Microbiology.</title>
        <authorList>
            <person name="Li D."/>
        </authorList>
    </citation>
    <scope>NUCLEOTIDE SEQUENCE [LARGE SCALE GENOMIC DNA]</scope>
    <source>
        <strain evidence="5 6">NEAU-LD23</strain>
    </source>
</reference>
<dbReference type="Pfam" id="PF02780">
    <property type="entry name" value="Transketolase_C"/>
    <property type="match status" value="1"/>
</dbReference>
<evidence type="ECO:0000256" key="1">
    <source>
        <dbReference type="ARBA" id="ARBA00001964"/>
    </source>
</evidence>
<comment type="similarity">
    <text evidence="2">Belongs to the transketolase family.</text>
</comment>
<dbReference type="AlphaFoldDB" id="A0A3M8VWA4"/>
<keyword evidence="3" id="KW-0786">Thiamine pyrophosphate</keyword>
<comment type="cofactor">
    <cofactor evidence="1">
        <name>thiamine diphosphate</name>
        <dbReference type="ChEBI" id="CHEBI:58937"/>
    </cofactor>
</comment>
<evidence type="ECO:0000256" key="2">
    <source>
        <dbReference type="ARBA" id="ARBA00007131"/>
    </source>
</evidence>
<dbReference type="CDD" id="cd07033">
    <property type="entry name" value="TPP_PYR_DXS_TK_like"/>
    <property type="match status" value="1"/>
</dbReference>
<gene>
    <name evidence="5" type="ORF">EEJ42_23525</name>
</gene>
<dbReference type="SMART" id="SM00861">
    <property type="entry name" value="Transket_pyr"/>
    <property type="match status" value="1"/>
</dbReference>
<organism evidence="5 6">
    <name type="scientific">Streptomyces botrytidirepellens</name>
    <dbReference type="NCBI Taxonomy" id="2486417"/>
    <lineage>
        <taxon>Bacteria</taxon>
        <taxon>Bacillati</taxon>
        <taxon>Actinomycetota</taxon>
        <taxon>Actinomycetes</taxon>
        <taxon>Kitasatosporales</taxon>
        <taxon>Streptomycetaceae</taxon>
        <taxon>Streptomyces</taxon>
    </lineage>
</organism>
<dbReference type="InterPro" id="IPR005475">
    <property type="entry name" value="Transketolase-like_Pyr-bd"/>
</dbReference>
<dbReference type="Gene3D" id="3.40.50.920">
    <property type="match status" value="1"/>
</dbReference>
<dbReference type="PANTHER" id="PTHR43825">
    <property type="entry name" value="PYRUVATE DEHYDROGENASE E1 COMPONENT"/>
    <property type="match status" value="1"/>
</dbReference>
<comment type="caution">
    <text evidence="5">The sequence shown here is derived from an EMBL/GenBank/DDBJ whole genome shotgun (WGS) entry which is preliminary data.</text>
</comment>
<feature type="domain" description="Transketolase-like pyrimidine-binding" evidence="4">
    <location>
        <begin position="9"/>
        <end position="175"/>
    </location>
</feature>
<protein>
    <submittedName>
        <fullName evidence="5">Transketolase family protein</fullName>
    </submittedName>
</protein>
<name>A0A3M8VWA4_9ACTN</name>
<dbReference type="RefSeq" id="WP_123102578.1">
    <property type="nucleotide sequence ID" value="NZ_RIBZ01000283.1"/>
</dbReference>
<keyword evidence="6" id="KW-1185">Reference proteome</keyword>
<dbReference type="InterPro" id="IPR033248">
    <property type="entry name" value="Transketolase_C"/>
</dbReference>
<evidence type="ECO:0000313" key="5">
    <source>
        <dbReference type="EMBL" id="RNG20711.1"/>
    </source>
</evidence>
<dbReference type="SUPFAM" id="SSF52922">
    <property type="entry name" value="TK C-terminal domain-like"/>
    <property type="match status" value="1"/>
</dbReference>
<dbReference type="GO" id="GO:0000287">
    <property type="term" value="F:magnesium ion binding"/>
    <property type="evidence" value="ECO:0007669"/>
    <property type="project" value="UniProtKB-ARBA"/>
</dbReference>
<dbReference type="Proteomes" id="UP000275401">
    <property type="component" value="Unassembled WGS sequence"/>
</dbReference>
<dbReference type="EMBL" id="RIBZ01000283">
    <property type="protein sequence ID" value="RNG20711.1"/>
    <property type="molecule type" value="Genomic_DNA"/>
</dbReference>
<dbReference type="PANTHER" id="PTHR43825:SF1">
    <property type="entry name" value="TRANSKETOLASE-LIKE PYRIMIDINE-BINDING DOMAIN-CONTAINING PROTEIN"/>
    <property type="match status" value="1"/>
</dbReference>
<evidence type="ECO:0000259" key="4">
    <source>
        <dbReference type="SMART" id="SM00861"/>
    </source>
</evidence>
<dbReference type="InterPro" id="IPR029061">
    <property type="entry name" value="THDP-binding"/>
</dbReference>
<dbReference type="InterPro" id="IPR009014">
    <property type="entry name" value="Transketo_C/PFOR_II"/>
</dbReference>
<evidence type="ECO:0000313" key="6">
    <source>
        <dbReference type="Proteomes" id="UP000275401"/>
    </source>
</evidence>
<accession>A0A3M8VWA4</accession>
<dbReference type="Gene3D" id="3.40.50.970">
    <property type="match status" value="1"/>
</dbReference>
<dbReference type="InterPro" id="IPR051157">
    <property type="entry name" value="PDH/Transketolase"/>
</dbReference>
<dbReference type="FunFam" id="3.40.50.970:FF:000129">
    <property type="entry name" value="Transketolase"/>
    <property type="match status" value="1"/>
</dbReference>
<dbReference type="Pfam" id="PF02779">
    <property type="entry name" value="Transket_pyr"/>
    <property type="match status" value="1"/>
</dbReference>
<evidence type="ECO:0000256" key="3">
    <source>
        <dbReference type="ARBA" id="ARBA00023052"/>
    </source>
</evidence>
<dbReference type="SUPFAM" id="SSF52518">
    <property type="entry name" value="Thiamin diphosphate-binding fold (THDP-binding)"/>
    <property type="match status" value="1"/>
</dbReference>
<sequence length="320" mass="33613">MTGTATRTASMREAWGATLVALGEEDPRTVVLDGDLASSTKADAFAAAHPDRFLQMGIAEQNLVGVAVGLATTGLVPWLSSFGVFFSHRAVDPIRMLVAQTDANVKIAAGYTGVCFGMAGKSHHDHADLAVMRAMPRMTVLAPGDAVECEAFTRWAHDHDGPVYLRLARDPGPSLPVGVTSGDTAVGPLRALRDGPDGVLVSTGAQTARTLEAAELLAADGLDLRVLHAPTIKPFDERGLVEGCADQPFVVTVEEHSTYGGLGGMVAEVTSAGPRPLPVHRIALEDTWVETGSNDYLLERYGLSARAVAARVARLAGVSR</sequence>